<feature type="domain" description="BAAT/Acyl-CoA thioester hydrolase C-terminal" evidence="1">
    <location>
        <begin position="92"/>
        <end position="300"/>
    </location>
</feature>
<dbReference type="Pfam" id="PF08840">
    <property type="entry name" value="BAAT_C"/>
    <property type="match status" value="1"/>
</dbReference>
<protein>
    <submittedName>
        <fullName evidence="2">Acyl-CoA thioester hydrolase/BAAT C-terminal domain-containing protein</fullName>
    </submittedName>
</protein>
<name>A0ABW1GSB1_9ACTN</name>
<dbReference type="Gene3D" id="3.40.50.1820">
    <property type="entry name" value="alpha/beta hydrolase"/>
    <property type="match status" value="1"/>
</dbReference>
<keyword evidence="2" id="KW-0378">Hydrolase</keyword>
<dbReference type="EMBL" id="JBHSPU010000030">
    <property type="protein sequence ID" value="MFC5917745.1"/>
    <property type="molecule type" value="Genomic_DNA"/>
</dbReference>
<dbReference type="Proteomes" id="UP001596200">
    <property type="component" value="Unassembled WGS sequence"/>
</dbReference>
<sequence>MHIVERVFGAPGAGAREAARGTPRTALHPGECEGFLARPAAGAEVGVLVLSGSSGRIEDERCRILAREGMAALSIRWFGGPGQPPGVCEVPLETFGAAIETLRAGGARRIGVLGTSKGAEAALHLSVLLPGVDAVVALSPTSLTWANVGPGRDGLARPYRSSWTWRGEPLPFVPLDDAWTPAPGRPEGAPVAVLGWYERSRRTFADRVDAARIPVERSGAALVLVAGGDDAMWPSLRSAEELAARRTAAGLPVRLIGGPDAGHRPRLPGEGPAPVSTRFLYGGSTAADAALGAAAWPHVLDALRGTPATAPGP</sequence>
<dbReference type="PANTHER" id="PTHR10824">
    <property type="entry name" value="ACYL-COENZYME A THIOESTERASE-RELATED"/>
    <property type="match status" value="1"/>
</dbReference>
<evidence type="ECO:0000259" key="1">
    <source>
        <dbReference type="Pfam" id="PF08840"/>
    </source>
</evidence>
<dbReference type="PANTHER" id="PTHR10824:SF4">
    <property type="entry name" value="ACYL-COENZYME A THIOESTERASE 1-LIKE"/>
    <property type="match status" value="1"/>
</dbReference>
<dbReference type="InterPro" id="IPR029058">
    <property type="entry name" value="AB_hydrolase_fold"/>
</dbReference>
<organism evidence="2 3">
    <name type="scientific">Streptomyces pulveraceus</name>
    <dbReference type="NCBI Taxonomy" id="68258"/>
    <lineage>
        <taxon>Bacteria</taxon>
        <taxon>Bacillati</taxon>
        <taxon>Actinomycetota</taxon>
        <taxon>Actinomycetes</taxon>
        <taxon>Kitasatosporales</taxon>
        <taxon>Streptomycetaceae</taxon>
        <taxon>Streptomyces</taxon>
    </lineage>
</organism>
<dbReference type="InterPro" id="IPR014940">
    <property type="entry name" value="BAAT_C"/>
</dbReference>
<gene>
    <name evidence="2" type="ORF">ACFP1B_30610</name>
</gene>
<reference evidence="3" key="1">
    <citation type="journal article" date="2019" name="Int. J. Syst. Evol. Microbiol.">
        <title>The Global Catalogue of Microorganisms (GCM) 10K type strain sequencing project: providing services to taxonomists for standard genome sequencing and annotation.</title>
        <authorList>
            <consortium name="The Broad Institute Genomics Platform"/>
            <consortium name="The Broad Institute Genome Sequencing Center for Infectious Disease"/>
            <person name="Wu L."/>
            <person name="Ma J."/>
        </authorList>
    </citation>
    <scope>NUCLEOTIDE SEQUENCE [LARGE SCALE GENOMIC DNA]</scope>
    <source>
        <strain evidence="3">JCM 4147</strain>
    </source>
</reference>
<dbReference type="RefSeq" id="WP_344512044.1">
    <property type="nucleotide sequence ID" value="NZ_BAAATU010000022.1"/>
</dbReference>
<keyword evidence="3" id="KW-1185">Reference proteome</keyword>
<evidence type="ECO:0000313" key="2">
    <source>
        <dbReference type="EMBL" id="MFC5917745.1"/>
    </source>
</evidence>
<dbReference type="GO" id="GO:0016787">
    <property type="term" value="F:hydrolase activity"/>
    <property type="evidence" value="ECO:0007669"/>
    <property type="project" value="UniProtKB-KW"/>
</dbReference>
<dbReference type="SUPFAM" id="SSF53474">
    <property type="entry name" value="alpha/beta-Hydrolases"/>
    <property type="match status" value="1"/>
</dbReference>
<accession>A0ABW1GSB1</accession>
<evidence type="ECO:0000313" key="3">
    <source>
        <dbReference type="Proteomes" id="UP001596200"/>
    </source>
</evidence>
<proteinExistence type="predicted"/>
<comment type="caution">
    <text evidence="2">The sequence shown here is derived from an EMBL/GenBank/DDBJ whole genome shotgun (WGS) entry which is preliminary data.</text>
</comment>